<gene>
    <name evidence="1" type="ORF">B0T16DRAFT_119360</name>
</gene>
<accession>A0AA39YAJ3</accession>
<dbReference type="Proteomes" id="UP001174936">
    <property type="component" value="Unassembled WGS sequence"/>
</dbReference>
<dbReference type="AlphaFoldDB" id="A0AA39YAJ3"/>
<proteinExistence type="predicted"/>
<keyword evidence="2" id="KW-1185">Reference proteome</keyword>
<protein>
    <submittedName>
        <fullName evidence="1">Uncharacterized protein</fullName>
    </submittedName>
</protein>
<dbReference type="EMBL" id="JAULSV010000003">
    <property type="protein sequence ID" value="KAK0648759.1"/>
    <property type="molecule type" value="Genomic_DNA"/>
</dbReference>
<name>A0AA39YAJ3_9PEZI</name>
<comment type="caution">
    <text evidence="1">The sequence shown here is derived from an EMBL/GenBank/DDBJ whole genome shotgun (WGS) entry which is preliminary data.</text>
</comment>
<sequence>MWRRTLLFVCLSTGDSDHPRPERRRTARRSILSGLSQSWRAVITGGGAFATCSSSNEPSRGRMCVCSGFKGSDAPAWEGSDCLRNTTNETTHGLHLDSTVRKKKKVAEPLSPIQKGFLCVHQPIRFVFSSTSAFPPTVDSAAEAADRLSSMYGSHLRDSPRTMVGCTFPAPTWNPPSLREMKGFTSIGSFQLGAFRSH</sequence>
<evidence type="ECO:0000313" key="2">
    <source>
        <dbReference type="Proteomes" id="UP001174936"/>
    </source>
</evidence>
<reference evidence="1" key="1">
    <citation type="submission" date="2023-06" db="EMBL/GenBank/DDBJ databases">
        <title>Genome-scale phylogeny and comparative genomics of the fungal order Sordariales.</title>
        <authorList>
            <consortium name="Lawrence Berkeley National Laboratory"/>
            <person name="Hensen N."/>
            <person name="Bonometti L."/>
            <person name="Westerberg I."/>
            <person name="Brannstrom I.O."/>
            <person name="Guillou S."/>
            <person name="Cros-Aarteil S."/>
            <person name="Calhoun S."/>
            <person name="Haridas S."/>
            <person name="Kuo A."/>
            <person name="Mondo S."/>
            <person name="Pangilinan J."/>
            <person name="Riley R."/>
            <person name="Labutti K."/>
            <person name="Andreopoulos B."/>
            <person name="Lipzen A."/>
            <person name="Chen C."/>
            <person name="Yanf M."/>
            <person name="Daum C."/>
            <person name="Ng V."/>
            <person name="Clum A."/>
            <person name="Steindorff A."/>
            <person name="Ohm R."/>
            <person name="Martin F."/>
            <person name="Silar P."/>
            <person name="Natvig D."/>
            <person name="Lalanne C."/>
            <person name="Gautier V."/>
            <person name="Ament-Velasquez S.L."/>
            <person name="Kruys A."/>
            <person name="Hutchinson M.I."/>
            <person name="Powell A.J."/>
            <person name="Barry K."/>
            <person name="Miller A.N."/>
            <person name="Grigoriev I.V."/>
            <person name="Debuchy R."/>
            <person name="Gladieux P."/>
            <person name="Thoren M.H."/>
            <person name="Johannesson H."/>
        </authorList>
    </citation>
    <scope>NUCLEOTIDE SEQUENCE</scope>
    <source>
        <strain evidence="1">SMH2532-1</strain>
    </source>
</reference>
<organism evidence="1 2">
    <name type="scientific">Cercophora newfieldiana</name>
    <dbReference type="NCBI Taxonomy" id="92897"/>
    <lineage>
        <taxon>Eukaryota</taxon>
        <taxon>Fungi</taxon>
        <taxon>Dikarya</taxon>
        <taxon>Ascomycota</taxon>
        <taxon>Pezizomycotina</taxon>
        <taxon>Sordariomycetes</taxon>
        <taxon>Sordariomycetidae</taxon>
        <taxon>Sordariales</taxon>
        <taxon>Lasiosphaeriaceae</taxon>
        <taxon>Cercophora</taxon>
    </lineage>
</organism>
<evidence type="ECO:0000313" key="1">
    <source>
        <dbReference type="EMBL" id="KAK0648759.1"/>
    </source>
</evidence>